<protein>
    <recommendedName>
        <fullName evidence="5">Amino acid transporter transmembrane domain-containing protein</fullName>
    </recommendedName>
</protein>
<feature type="transmembrane region" description="Helical" evidence="2">
    <location>
        <begin position="397"/>
        <end position="416"/>
    </location>
</feature>
<feature type="transmembrane region" description="Helical" evidence="2">
    <location>
        <begin position="286"/>
        <end position="310"/>
    </location>
</feature>
<dbReference type="PANTHER" id="PTHR16189">
    <property type="entry name" value="TRANSMEMBRANE PROTEIN 104-RELATED"/>
    <property type="match status" value="1"/>
</dbReference>
<dbReference type="Proteomes" id="UP000268535">
    <property type="component" value="Unassembled WGS sequence"/>
</dbReference>
<feature type="transmembrane region" description="Helical" evidence="2">
    <location>
        <begin position="422"/>
        <end position="446"/>
    </location>
</feature>
<proteinExistence type="predicted"/>
<feature type="transmembrane region" description="Helical" evidence="2">
    <location>
        <begin position="366"/>
        <end position="385"/>
    </location>
</feature>
<dbReference type="AlphaFoldDB" id="A0A4P9WUF3"/>
<evidence type="ECO:0000256" key="1">
    <source>
        <dbReference type="SAM" id="MobiDB-lite"/>
    </source>
</evidence>
<name>A0A4P9WUF3_9FUNG</name>
<sequence>MHRSPYSIASASPIVEANESGLPDAALPARESREGLSPGVLGQPKPSGEFDGHSTSGESRTLTRLLSVKTVGTLGGFALLFNNVTGPGIASIAQVYQSSGWVVTTLAFLIFGILATFCSLLLVESVQSVPGNAHFQGQVEFSTLINFYFGKRAHRVGQFFLWATLESTAILSIIQSSQAMDNLLIDIFGRTCGLALGPAVTGWTCITTRQESLSSFGNVFTLFTLGFLLVVVLILPMSLFVSMDGNIWVQTGVHFVTIYIFVQWFISSCVKGLDRHLVPPIGSGSGFAQLFGVVMLNYASVTTVPSWVNVRKKSVNIQSSLWSSNMFACLSFVLLGAVPGSAFLIPDDSNFISIVALHDTLNRVDSYLFTISLIMSSIPVFFLIARDNLVHNQILTQARATWFTHVLPWFIAIPFLNGPFLTYLTVWTSLVFASVTNFTIPVLIYYKARRFRRI</sequence>
<dbReference type="EMBL" id="ML009477">
    <property type="protein sequence ID" value="RKO96991.1"/>
    <property type="molecule type" value="Genomic_DNA"/>
</dbReference>
<keyword evidence="2" id="KW-0472">Membrane</keyword>
<feature type="transmembrane region" description="Helical" evidence="2">
    <location>
        <begin position="247"/>
        <end position="266"/>
    </location>
</feature>
<feature type="transmembrane region" description="Helical" evidence="2">
    <location>
        <begin position="322"/>
        <end position="346"/>
    </location>
</feature>
<feature type="non-terminal residue" evidence="3">
    <location>
        <position position="454"/>
    </location>
</feature>
<evidence type="ECO:0000313" key="3">
    <source>
        <dbReference type="EMBL" id="RKO96991.1"/>
    </source>
</evidence>
<feature type="transmembrane region" description="Helical" evidence="2">
    <location>
        <begin position="101"/>
        <end position="123"/>
    </location>
</feature>
<gene>
    <name evidence="3" type="ORF">CAUPRSCDRAFT_7190</name>
</gene>
<organism evidence="3 4">
    <name type="scientific">Caulochytrium protostelioides</name>
    <dbReference type="NCBI Taxonomy" id="1555241"/>
    <lineage>
        <taxon>Eukaryota</taxon>
        <taxon>Fungi</taxon>
        <taxon>Fungi incertae sedis</taxon>
        <taxon>Chytridiomycota</taxon>
        <taxon>Chytridiomycota incertae sedis</taxon>
        <taxon>Chytridiomycetes</taxon>
        <taxon>Caulochytriales</taxon>
        <taxon>Caulochytriaceae</taxon>
        <taxon>Caulochytrium</taxon>
    </lineage>
</organism>
<keyword evidence="2" id="KW-0812">Transmembrane</keyword>
<evidence type="ECO:0000256" key="2">
    <source>
        <dbReference type="SAM" id="Phobius"/>
    </source>
</evidence>
<evidence type="ECO:0000313" key="4">
    <source>
        <dbReference type="Proteomes" id="UP000268535"/>
    </source>
</evidence>
<feature type="transmembrane region" description="Helical" evidence="2">
    <location>
        <begin position="219"/>
        <end position="240"/>
    </location>
</feature>
<feature type="transmembrane region" description="Helical" evidence="2">
    <location>
        <begin position="156"/>
        <end position="174"/>
    </location>
</feature>
<keyword evidence="2" id="KW-1133">Transmembrane helix</keyword>
<reference evidence="4" key="1">
    <citation type="journal article" date="2018" name="Nat. Microbiol.">
        <title>Leveraging single-cell genomics to expand the fungal tree of life.</title>
        <authorList>
            <person name="Ahrendt S.R."/>
            <person name="Quandt C.A."/>
            <person name="Ciobanu D."/>
            <person name="Clum A."/>
            <person name="Salamov A."/>
            <person name="Andreopoulos B."/>
            <person name="Cheng J.F."/>
            <person name="Woyke T."/>
            <person name="Pelin A."/>
            <person name="Henrissat B."/>
            <person name="Reynolds N.K."/>
            <person name="Benny G.L."/>
            <person name="Smith M.E."/>
            <person name="James T.Y."/>
            <person name="Grigoriev I.V."/>
        </authorList>
    </citation>
    <scope>NUCLEOTIDE SEQUENCE [LARGE SCALE GENOMIC DNA]</scope>
    <source>
        <strain evidence="4">ATCC 52028</strain>
    </source>
</reference>
<accession>A0A4P9WUF3</accession>
<feature type="region of interest" description="Disordered" evidence="1">
    <location>
        <begin position="33"/>
        <end position="58"/>
    </location>
</feature>
<evidence type="ECO:0008006" key="5">
    <source>
        <dbReference type="Google" id="ProtNLM"/>
    </source>
</evidence>
<dbReference type="PANTHER" id="PTHR16189:SF3">
    <property type="entry name" value="AMINO ACID TRANSPORTER TRANSMEMBRANE DOMAIN-CONTAINING PROTEIN"/>
    <property type="match status" value="1"/>
</dbReference>